<dbReference type="Pfam" id="PF00155">
    <property type="entry name" value="Aminotran_1_2"/>
    <property type="match status" value="1"/>
</dbReference>
<feature type="domain" description="HTH gntR-type" evidence="9">
    <location>
        <begin position="15"/>
        <end position="83"/>
    </location>
</feature>
<dbReference type="Gene3D" id="3.90.1150.10">
    <property type="entry name" value="Aspartate Aminotransferase, domain 1"/>
    <property type="match status" value="1"/>
</dbReference>
<dbReference type="InterPro" id="IPR015424">
    <property type="entry name" value="PyrdxlP-dep_Trfase"/>
</dbReference>
<keyword evidence="3 10" id="KW-0032">Aminotransferase</keyword>
<dbReference type="InterPro" id="IPR004839">
    <property type="entry name" value="Aminotransferase_I/II_large"/>
</dbReference>
<dbReference type="PANTHER" id="PTHR46577">
    <property type="entry name" value="HTH-TYPE TRANSCRIPTIONAL REGULATORY PROTEIN GABR"/>
    <property type="match status" value="1"/>
</dbReference>
<dbReference type="PROSITE" id="PS50949">
    <property type="entry name" value="HTH_GNTR"/>
    <property type="match status" value="1"/>
</dbReference>
<evidence type="ECO:0000256" key="8">
    <source>
        <dbReference type="ARBA" id="ARBA00023163"/>
    </source>
</evidence>
<evidence type="ECO:0000256" key="7">
    <source>
        <dbReference type="ARBA" id="ARBA00023125"/>
    </source>
</evidence>
<dbReference type="SUPFAM" id="SSF46785">
    <property type="entry name" value="Winged helix' DNA-binding domain"/>
    <property type="match status" value="1"/>
</dbReference>
<keyword evidence="8" id="KW-0804">Transcription</keyword>
<dbReference type="GO" id="GO:0030170">
    <property type="term" value="F:pyridoxal phosphate binding"/>
    <property type="evidence" value="ECO:0007669"/>
    <property type="project" value="InterPro"/>
</dbReference>
<evidence type="ECO:0000256" key="6">
    <source>
        <dbReference type="ARBA" id="ARBA00023015"/>
    </source>
</evidence>
<dbReference type="InterPro" id="IPR000524">
    <property type="entry name" value="Tscrpt_reg_HTH_GntR"/>
</dbReference>
<protein>
    <submittedName>
        <fullName evidence="10">PLP-dependent aminotransferase family protein</fullName>
    </submittedName>
</protein>
<comment type="similarity">
    <text evidence="2">In the C-terminal section; belongs to the class-I pyridoxal-phosphate-dependent aminotransferase family.</text>
</comment>
<evidence type="ECO:0000313" key="10">
    <source>
        <dbReference type="EMBL" id="RVT61619.1"/>
    </source>
</evidence>
<dbReference type="SUPFAM" id="SSF53383">
    <property type="entry name" value="PLP-dependent transferases"/>
    <property type="match status" value="1"/>
</dbReference>
<dbReference type="GO" id="GO:0003700">
    <property type="term" value="F:DNA-binding transcription factor activity"/>
    <property type="evidence" value="ECO:0007669"/>
    <property type="project" value="InterPro"/>
</dbReference>
<evidence type="ECO:0000256" key="4">
    <source>
        <dbReference type="ARBA" id="ARBA00022679"/>
    </source>
</evidence>
<dbReference type="GO" id="GO:0008483">
    <property type="term" value="F:transaminase activity"/>
    <property type="evidence" value="ECO:0007669"/>
    <property type="project" value="UniProtKB-KW"/>
</dbReference>
<dbReference type="CDD" id="cd00609">
    <property type="entry name" value="AAT_like"/>
    <property type="match status" value="1"/>
</dbReference>
<dbReference type="InterPro" id="IPR036390">
    <property type="entry name" value="WH_DNA-bd_sf"/>
</dbReference>
<evidence type="ECO:0000256" key="1">
    <source>
        <dbReference type="ARBA" id="ARBA00001933"/>
    </source>
</evidence>
<keyword evidence="5" id="KW-0663">Pyridoxal phosphate</keyword>
<dbReference type="InterPro" id="IPR051446">
    <property type="entry name" value="HTH_trans_reg/aminotransferase"/>
</dbReference>
<dbReference type="EMBL" id="RZTZ01000005">
    <property type="protein sequence ID" value="RVT61619.1"/>
    <property type="molecule type" value="Genomic_DNA"/>
</dbReference>
<comment type="cofactor">
    <cofactor evidence="1">
        <name>pyridoxal 5'-phosphate</name>
        <dbReference type="ChEBI" id="CHEBI:597326"/>
    </cofactor>
</comment>
<dbReference type="AlphaFoldDB" id="A0A437KA85"/>
<evidence type="ECO:0000313" key="11">
    <source>
        <dbReference type="Proteomes" id="UP000288024"/>
    </source>
</evidence>
<dbReference type="InterPro" id="IPR036388">
    <property type="entry name" value="WH-like_DNA-bd_sf"/>
</dbReference>
<dbReference type="Pfam" id="PF00392">
    <property type="entry name" value="GntR"/>
    <property type="match status" value="1"/>
</dbReference>
<keyword evidence="4 10" id="KW-0808">Transferase</keyword>
<dbReference type="Proteomes" id="UP000288024">
    <property type="component" value="Unassembled WGS sequence"/>
</dbReference>
<accession>A0A437KA85</accession>
<reference evidence="10 11" key="1">
    <citation type="submission" date="2019-01" db="EMBL/GenBank/DDBJ databases">
        <title>Bacillus sp. M5HDSG1-1, whole genome shotgun sequence.</title>
        <authorList>
            <person name="Tuo L."/>
        </authorList>
    </citation>
    <scope>NUCLEOTIDE SEQUENCE [LARGE SCALE GENOMIC DNA]</scope>
    <source>
        <strain evidence="10 11">M5HDSG1-1</strain>
    </source>
</reference>
<dbReference type="FunFam" id="3.40.640.10:FF:000023">
    <property type="entry name" value="Transcriptional regulator, GntR family"/>
    <property type="match status" value="1"/>
</dbReference>
<evidence type="ECO:0000259" key="9">
    <source>
        <dbReference type="PROSITE" id="PS50949"/>
    </source>
</evidence>
<evidence type="ECO:0000256" key="2">
    <source>
        <dbReference type="ARBA" id="ARBA00005384"/>
    </source>
</evidence>
<dbReference type="PRINTS" id="PR00035">
    <property type="entry name" value="HTHGNTR"/>
</dbReference>
<evidence type="ECO:0000256" key="3">
    <source>
        <dbReference type="ARBA" id="ARBA00022576"/>
    </source>
</evidence>
<keyword evidence="7" id="KW-0238">DNA-binding</keyword>
<dbReference type="Gene3D" id="1.10.10.10">
    <property type="entry name" value="Winged helix-like DNA-binding domain superfamily/Winged helix DNA-binding domain"/>
    <property type="match status" value="1"/>
</dbReference>
<evidence type="ECO:0000256" key="5">
    <source>
        <dbReference type="ARBA" id="ARBA00022898"/>
    </source>
</evidence>
<dbReference type="CDD" id="cd07377">
    <property type="entry name" value="WHTH_GntR"/>
    <property type="match status" value="1"/>
</dbReference>
<dbReference type="RefSeq" id="WP_127739076.1">
    <property type="nucleotide sequence ID" value="NZ_CAJCKN010000008.1"/>
</dbReference>
<dbReference type="InterPro" id="IPR015421">
    <property type="entry name" value="PyrdxlP-dep_Trfase_major"/>
</dbReference>
<sequence length="479" mass="53491">MTSENHWQPSKHIAVPLYQQIYEYIREQIISGTWPVGYKLPSQRKLADTLAVNRSTVVYALEELKADGWIDSTVGRGTVVGKSTWNSLAANKPADWKSYVQSGTHLPNIQMIQEINKAEFSAKVIRLGTGELSPSLLPTHIIQQAFQESATLSLSYPEGKGSFELRQAISHYLRKKGIAASPNSIMIVSGAIQALQLISIGLLDQNSAILNESPSYLNSIMVFQSAGIQMIPIPINNDGLSYSAISRAKRQYSTSLLYTIPTFHNPTGYVLSEAKRKELLEACSKERIPILEDDVYGDLWLDEPPPPSLKALDKQGNVLYVGSMSKVLGPGLRIGYIAAPEPVIDRLADIKMQTDYGSSTLSQFAVAKLLANGQYEVHIEKMRLELRKRRDFVLTLLSQYFADLAVWEKPAGGFYIWLTLNKEIPLQLLFKRALQQGILINPGSLYGNYHRHIRLSYAYASYEELEKGLIALAALIREF</sequence>
<dbReference type="Gene3D" id="3.40.640.10">
    <property type="entry name" value="Type I PLP-dependent aspartate aminotransferase-like (Major domain)"/>
    <property type="match status" value="1"/>
</dbReference>
<organism evidence="10 11">
    <name type="scientific">Niallia taxi</name>
    <dbReference type="NCBI Taxonomy" id="2499688"/>
    <lineage>
        <taxon>Bacteria</taxon>
        <taxon>Bacillati</taxon>
        <taxon>Bacillota</taxon>
        <taxon>Bacilli</taxon>
        <taxon>Bacillales</taxon>
        <taxon>Bacillaceae</taxon>
        <taxon>Niallia</taxon>
    </lineage>
</organism>
<dbReference type="InterPro" id="IPR015422">
    <property type="entry name" value="PyrdxlP-dep_Trfase_small"/>
</dbReference>
<dbReference type="GO" id="GO:0003677">
    <property type="term" value="F:DNA binding"/>
    <property type="evidence" value="ECO:0007669"/>
    <property type="project" value="UniProtKB-KW"/>
</dbReference>
<dbReference type="SMART" id="SM00345">
    <property type="entry name" value="HTH_GNTR"/>
    <property type="match status" value="1"/>
</dbReference>
<keyword evidence="6" id="KW-0805">Transcription regulation</keyword>
<name>A0A437KA85_9BACI</name>
<gene>
    <name evidence="10" type="ORF">EM808_15365</name>
</gene>
<proteinExistence type="inferred from homology"/>
<keyword evidence="11" id="KW-1185">Reference proteome</keyword>
<comment type="caution">
    <text evidence="10">The sequence shown here is derived from an EMBL/GenBank/DDBJ whole genome shotgun (WGS) entry which is preliminary data.</text>
</comment>
<dbReference type="PANTHER" id="PTHR46577:SF2">
    <property type="entry name" value="TRANSCRIPTIONAL REGULATORY PROTEIN"/>
    <property type="match status" value="1"/>
</dbReference>